<keyword evidence="1" id="KW-0812">Transmembrane</keyword>
<accession>A0ABV1G5J4</accession>
<feature type="transmembrane region" description="Helical" evidence="1">
    <location>
        <begin position="7"/>
        <end position="27"/>
    </location>
</feature>
<keyword evidence="1" id="KW-0472">Membrane</keyword>
<evidence type="ECO:0000256" key="1">
    <source>
        <dbReference type="SAM" id="Phobius"/>
    </source>
</evidence>
<evidence type="ECO:0000313" key="3">
    <source>
        <dbReference type="Proteomes" id="UP001491552"/>
    </source>
</evidence>
<dbReference type="EMBL" id="JBBMFF010000179">
    <property type="protein sequence ID" value="MEQ2510687.1"/>
    <property type="molecule type" value="Genomic_DNA"/>
</dbReference>
<dbReference type="RefSeq" id="WP_349135368.1">
    <property type="nucleotide sequence ID" value="NZ_JBBMFF010000179.1"/>
</dbReference>
<name>A0ABV1G5J4_9FIRM</name>
<reference evidence="2 3" key="1">
    <citation type="submission" date="2024-03" db="EMBL/GenBank/DDBJ databases">
        <title>Human intestinal bacterial collection.</title>
        <authorList>
            <person name="Pauvert C."/>
            <person name="Hitch T.C.A."/>
            <person name="Clavel T."/>
        </authorList>
    </citation>
    <scope>NUCLEOTIDE SEQUENCE [LARGE SCALE GENOMIC DNA]</scope>
    <source>
        <strain evidence="2 3">CLA-AA-H192</strain>
    </source>
</reference>
<organism evidence="2 3">
    <name type="scientific">Faecousia intestinalis</name>
    <dbReference type="NCBI Taxonomy" id="3133167"/>
    <lineage>
        <taxon>Bacteria</taxon>
        <taxon>Bacillati</taxon>
        <taxon>Bacillota</taxon>
        <taxon>Clostridia</taxon>
        <taxon>Eubacteriales</taxon>
        <taxon>Oscillospiraceae</taxon>
        <taxon>Faecousia</taxon>
    </lineage>
</organism>
<gene>
    <name evidence="2" type="ORF">WMO66_05400</name>
</gene>
<keyword evidence="3" id="KW-1185">Reference proteome</keyword>
<keyword evidence="1" id="KW-1133">Transmembrane helix</keyword>
<evidence type="ECO:0000313" key="2">
    <source>
        <dbReference type="EMBL" id="MEQ2510687.1"/>
    </source>
</evidence>
<sequence length="159" mass="17684">MEAIRSYLTAVVAVSMIAVLASALSHGSRMERVVRFAAGLLALLVCVTPLLRLDARTLTDVLEQAERALDYDASGTDRTRQDMLRDLVRENTERTIEKQAEALGMLVRADVTLTEEEYPQPWSATLTGTLDPEQVRALSEFLSQSLGIPTERQTWKTYG</sequence>
<comment type="caution">
    <text evidence="2">The sequence shown here is derived from an EMBL/GenBank/DDBJ whole genome shotgun (WGS) entry which is preliminary data.</text>
</comment>
<protein>
    <recommendedName>
        <fullName evidence="4">Stage III sporulation protein AF</fullName>
    </recommendedName>
</protein>
<dbReference type="Proteomes" id="UP001491552">
    <property type="component" value="Unassembled WGS sequence"/>
</dbReference>
<proteinExistence type="predicted"/>
<evidence type="ECO:0008006" key="4">
    <source>
        <dbReference type="Google" id="ProtNLM"/>
    </source>
</evidence>
<feature type="transmembrane region" description="Helical" evidence="1">
    <location>
        <begin position="33"/>
        <end position="51"/>
    </location>
</feature>